<comment type="caution">
    <text evidence="1">The sequence shown here is derived from an EMBL/GenBank/DDBJ whole genome shotgun (WGS) entry which is preliminary data.</text>
</comment>
<protein>
    <submittedName>
        <fullName evidence="1">Uncharacterized protein</fullName>
    </submittedName>
</protein>
<dbReference type="Proteomes" id="UP000735302">
    <property type="component" value="Unassembled WGS sequence"/>
</dbReference>
<evidence type="ECO:0000313" key="2">
    <source>
        <dbReference type="Proteomes" id="UP000735302"/>
    </source>
</evidence>
<name>A0AAV4A204_9GAST</name>
<dbReference type="AlphaFoldDB" id="A0AAV4A204"/>
<proteinExistence type="predicted"/>
<dbReference type="EMBL" id="BLXT01003064">
    <property type="protein sequence ID" value="GFO00239.1"/>
    <property type="molecule type" value="Genomic_DNA"/>
</dbReference>
<keyword evidence="2" id="KW-1185">Reference proteome</keyword>
<organism evidence="1 2">
    <name type="scientific">Plakobranchus ocellatus</name>
    <dbReference type="NCBI Taxonomy" id="259542"/>
    <lineage>
        <taxon>Eukaryota</taxon>
        <taxon>Metazoa</taxon>
        <taxon>Spiralia</taxon>
        <taxon>Lophotrochozoa</taxon>
        <taxon>Mollusca</taxon>
        <taxon>Gastropoda</taxon>
        <taxon>Heterobranchia</taxon>
        <taxon>Euthyneura</taxon>
        <taxon>Panpulmonata</taxon>
        <taxon>Sacoglossa</taxon>
        <taxon>Placobranchoidea</taxon>
        <taxon>Plakobranchidae</taxon>
        <taxon>Plakobranchus</taxon>
    </lineage>
</organism>
<sequence>MEYQAFLRCRVERSNITMVLDSVRGYKPSLGTIPRAIGCVDWNRHGGRQKQLQRDFLLPGARYTRHIEPVLHHLVSVSCLPWRPPLED</sequence>
<evidence type="ECO:0000313" key="1">
    <source>
        <dbReference type="EMBL" id="GFO00239.1"/>
    </source>
</evidence>
<reference evidence="1 2" key="1">
    <citation type="journal article" date="2021" name="Elife">
        <title>Chloroplast acquisition without the gene transfer in kleptoplastic sea slugs, Plakobranchus ocellatus.</title>
        <authorList>
            <person name="Maeda T."/>
            <person name="Takahashi S."/>
            <person name="Yoshida T."/>
            <person name="Shimamura S."/>
            <person name="Takaki Y."/>
            <person name="Nagai Y."/>
            <person name="Toyoda A."/>
            <person name="Suzuki Y."/>
            <person name="Arimoto A."/>
            <person name="Ishii H."/>
            <person name="Satoh N."/>
            <person name="Nishiyama T."/>
            <person name="Hasebe M."/>
            <person name="Maruyama T."/>
            <person name="Minagawa J."/>
            <person name="Obokata J."/>
            <person name="Shigenobu S."/>
        </authorList>
    </citation>
    <scope>NUCLEOTIDE SEQUENCE [LARGE SCALE GENOMIC DNA]</scope>
</reference>
<accession>A0AAV4A204</accession>
<gene>
    <name evidence="1" type="ORF">PoB_002674400</name>
</gene>